<dbReference type="AlphaFoldDB" id="A0A058ZQB7"/>
<sequence>MRGFLGVVLGVALAGAATAEPIGGKEARKQVFSLKGAQVDVLDVEGLSDQDRAILEQVGATQFYYAAIAMSPSEGLMSNSLVAAANYHDVENARTAALEGCDARRESESESCVIVAEVRPKDYEPRDLELSFGATEALRKDYRKGKGAKALAVSPSTGKFSVAKEEGAAEIAISTCAELSEAEDCIVVVQD</sequence>
<dbReference type="OrthoDB" id="7658791at2"/>
<organism evidence="2 3">
    <name type="scientific">Actibacterium atlanticum</name>
    <dbReference type="NCBI Taxonomy" id="1461693"/>
    <lineage>
        <taxon>Bacteria</taxon>
        <taxon>Pseudomonadati</taxon>
        <taxon>Pseudomonadota</taxon>
        <taxon>Alphaproteobacteria</taxon>
        <taxon>Rhodobacterales</taxon>
        <taxon>Roseobacteraceae</taxon>
        <taxon>Actibacterium</taxon>
    </lineage>
</organism>
<evidence type="ECO:0000313" key="3">
    <source>
        <dbReference type="Proteomes" id="UP000024836"/>
    </source>
</evidence>
<keyword evidence="3" id="KW-1185">Reference proteome</keyword>
<dbReference type="STRING" id="1461693.ATO10_01335"/>
<reference evidence="2 3" key="1">
    <citation type="submission" date="2013-04" db="EMBL/GenBank/DDBJ databases">
        <title>Shimia sp. 22II-S11-Z10 Genome Sequencing.</title>
        <authorList>
            <person name="Lai Q."/>
            <person name="Li G."/>
            <person name="Shao Z."/>
        </authorList>
    </citation>
    <scope>NUCLEOTIDE SEQUENCE [LARGE SCALE GENOMIC DNA]</scope>
    <source>
        <strain evidence="3">22II-S11-Z10</strain>
    </source>
</reference>
<dbReference type="EMBL" id="AQQY01000001">
    <property type="protein sequence ID" value="KCV83362.1"/>
    <property type="molecule type" value="Genomic_DNA"/>
</dbReference>
<dbReference type="Proteomes" id="UP000024836">
    <property type="component" value="Unassembled WGS sequence"/>
</dbReference>
<gene>
    <name evidence="2" type="ORF">ATO10_01335</name>
</gene>
<feature type="signal peptide" evidence="1">
    <location>
        <begin position="1"/>
        <end position="19"/>
    </location>
</feature>
<dbReference type="RefSeq" id="WP_035247015.1">
    <property type="nucleotide sequence ID" value="NZ_AQQY01000001.1"/>
</dbReference>
<dbReference type="eggNOG" id="ENOG5032TSU">
    <property type="taxonomic scope" value="Bacteria"/>
</dbReference>
<name>A0A058ZQB7_9RHOB</name>
<keyword evidence="1" id="KW-0732">Signal</keyword>
<evidence type="ECO:0000256" key="1">
    <source>
        <dbReference type="SAM" id="SignalP"/>
    </source>
</evidence>
<protein>
    <recommendedName>
        <fullName evidence="4">5-aminolevulic acid synthase</fullName>
    </recommendedName>
</protein>
<evidence type="ECO:0008006" key="4">
    <source>
        <dbReference type="Google" id="ProtNLM"/>
    </source>
</evidence>
<evidence type="ECO:0000313" key="2">
    <source>
        <dbReference type="EMBL" id="KCV83362.1"/>
    </source>
</evidence>
<feature type="chain" id="PRO_5001572405" description="5-aminolevulic acid synthase" evidence="1">
    <location>
        <begin position="20"/>
        <end position="191"/>
    </location>
</feature>
<proteinExistence type="predicted"/>
<accession>A0A058ZQB7</accession>
<comment type="caution">
    <text evidence="2">The sequence shown here is derived from an EMBL/GenBank/DDBJ whole genome shotgun (WGS) entry which is preliminary data.</text>
</comment>